<dbReference type="Gene3D" id="1.10.287.950">
    <property type="entry name" value="Methyl-accepting chemotaxis protein"/>
    <property type="match status" value="1"/>
</dbReference>
<dbReference type="AlphaFoldDB" id="A0A4D7CA59"/>
<dbReference type="PANTHER" id="PTHR32089:SF112">
    <property type="entry name" value="LYSOZYME-LIKE PROTEIN-RELATED"/>
    <property type="match status" value="1"/>
</dbReference>
<comment type="similarity">
    <text evidence="2">Belongs to the methyl-accepting chemotaxis (MCP) protein family.</text>
</comment>
<keyword evidence="10" id="KW-1185">Reference proteome</keyword>
<dbReference type="GO" id="GO:0016020">
    <property type="term" value="C:membrane"/>
    <property type="evidence" value="ECO:0007669"/>
    <property type="project" value="InterPro"/>
</dbReference>
<dbReference type="SMART" id="SM01358">
    <property type="entry name" value="HBM"/>
    <property type="match status" value="1"/>
</dbReference>
<dbReference type="InterPro" id="IPR003660">
    <property type="entry name" value="HAMP_dom"/>
</dbReference>
<dbReference type="Pfam" id="PF00015">
    <property type="entry name" value="MCPsignal"/>
    <property type="match status" value="1"/>
</dbReference>
<evidence type="ECO:0000256" key="1">
    <source>
        <dbReference type="ARBA" id="ARBA00023224"/>
    </source>
</evidence>
<dbReference type="Proteomes" id="UP000298714">
    <property type="component" value="Chromosome"/>
</dbReference>
<keyword evidence="5" id="KW-0472">Membrane</keyword>
<dbReference type="PANTHER" id="PTHR32089">
    <property type="entry name" value="METHYL-ACCEPTING CHEMOTAXIS PROTEIN MCPB"/>
    <property type="match status" value="1"/>
</dbReference>
<dbReference type="PROSITE" id="PS50111">
    <property type="entry name" value="CHEMOTAXIS_TRANSDUC_2"/>
    <property type="match status" value="1"/>
</dbReference>
<feature type="coiled-coil region" evidence="4">
    <location>
        <begin position="213"/>
        <end position="240"/>
    </location>
</feature>
<evidence type="ECO:0000256" key="3">
    <source>
        <dbReference type="PROSITE-ProRule" id="PRU00284"/>
    </source>
</evidence>
<dbReference type="GO" id="GO:0007165">
    <property type="term" value="P:signal transduction"/>
    <property type="evidence" value="ECO:0007669"/>
    <property type="project" value="UniProtKB-KW"/>
</dbReference>
<feature type="domain" description="HAMP" evidence="7">
    <location>
        <begin position="342"/>
        <end position="395"/>
    </location>
</feature>
<protein>
    <submittedName>
        <fullName evidence="9">HAMP domain-containing protein</fullName>
    </submittedName>
</protein>
<dbReference type="EMBL" id="CP039704">
    <property type="protein sequence ID" value="QCI80103.1"/>
    <property type="molecule type" value="Genomic_DNA"/>
</dbReference>
<feature type="coiled-coil region" evidence="4">
    <location>
        <begin position="690"/>
        <end position="717"/>
    </location>
</feature>
<evidence type="ECO:0000259" key="7">
    <source>
        <dbReference type="PROSITE" id="PS50885"/>
    </source>
</evidence>
<feature type="domain" description="Methyl-accepting transducer" evidence="6">
    <location>
        <begin position="458"/>
        <end position="701"/>
    </location>
</feature>
<sequence>MFVASSAFTDRLKGLKAPALNMQAFADAKISKKVWISYGAMIAVIAGVAGFSVWNLNTAASSLLQTSTLSVKAEKITENRVQGLQVQNQIKAFVISKDQKLVERTKTLIKATDKALNDSRSTLEALGKAQDVDKAHKLVSALDKDFTTIVSSQAQINKIAEAQIYVVGPQLSALLEEIAQASFEQRNLAAAKASSQASATYLRSRIDANRFLSDGSKEAAEGARNQLLDLEDQLNGLYDVVKDPALVAKADEVIGKIVDYSDGFKTIVKLTNERNAAVDRILMQTSPELQKAMASMSGAISEKSLGGIKDGVASANGGRFIAIIAMLAGIVMAIGAVLATIRLIAKPITDMAGAMNKLSRGDNNIEITGTERADEIGEMAKAVQVFKENAIAMDALRAEQEQARIEKEEAERRRMEDQRAAEIAQRERDEAERVRAEQEKRHTMNELANSFESSVKHIVEVVADAARKIQGGAEMASHTAQTSIGITAGVAAAAEQASANVSTVASATEEMSKSIAEVAGRVVESSRIAERAVQRAQRTDQIVAGLSTDAQKIGEVVELIQNIAEQTNLLALNATIEAARAGEAGRGFAVVASEVKSLAGQTARATEEIAQQIASIQTVTTEAVSAISDIRDIIRDMNEISAVVAAAVEQQSVTTTEISRNTQQAATGTLEVAQNILQVREGVDATGSAALESLQSAAELTEQAARLEEQVNLFLDRVRAA</sequence>
<evidence type="ECO:0000256" key="2">
    <source>
        <dbReference type="ARBA" id="ARBA00029447"/>
    </source>
</evidence>
<evidence type="ECO:0000256" key="5">
    <source>
        <dbReference type="SAM" id="Phobius"/>
    </source>
</evidence>
<dbReference type="InterPro" id="IPR032255">
    <property type="entry name" value="HBM"/>
</dbReference>
<feature type="domain" description="HBM" evidence="8">
    <location>
        <begin position="68"/>
        <end position="308"/>
    </location>
</feature>
<feature type="transmembrane region" description="Helical" evidence="5">
    <location>
        <begin position="35"/>
        <end position="54"/>
    </location>
</feature>
<proteinExistence type="inferred from homology"/>
<dbReference type="Pfam" id="PF00672">
    <property type="entry name" value="HAMP"/>
    <property type="match status" value="1"/>
</dbReference>
<evidence type="ECO:0000256" key="4">
    <source>
        <dbReference type="SAM" id="Coils"/>
    </source>
</evidence>
<dbReference type="PRINTS" id="PR00260">
    <property type="entry name" value="CHEMTRNSDUCR"/>
</dbReference>
<evidence type="ECO:0000259" key="8">
    <source>
        <dbReference type="PROSITE" id="PS51753"/>
    </source>
</evidence>
<dbReference type="RefSeq" id="WP_222872960.1">
    <property type="nucleotide sequence ID" value="NZ_CP039704.1"/>
</dbReference>
<dbReference type="GO" id="GO:0004888">
    <property type="term" value="F:transmembrane signaling receptor activity"/>
    <property type="evidence" value="ECO:0007669"/>
    <property type="project" value="InterPro"/>
</dbReference>
<evidence type="ECO:0000313" key="9">
    <source>
        <dbReference type="EMBL" id="QCI80103.1"/>
    </source>
</evidence>
<dbReference type="SUPFAM" id="SSF58104">
    <property type="entry name" value="Methyl-accepting chemotaxis protein (MCP) signaling domain"/>
    <property type="match status" value="1"/>
</dbReference>
<dbReference type="KEGG" id="hgn:E6W36_13090"/>
<feature type="transmembrane region" description="Helical" evidence="5">
    <location>
        <begin position="320"/>
        <end position="345"/>
    </location>
</feature>
<evidence type="ECO:0000259" key="6">
    <source>
        <dbReference type="PROSITE" id="PS50111"/>
    </source>
</evidence>
<organism evidence="9 10">
    <name type="scientific">Hankyongella ginsenosidimutans</name>
    <dbReference type="NCBI Taxonomy" id="1763828"/>
    <lineage>
        <taxon>Bacteria</taxon>
        <taxon>Pseudomonadati</taxon>
        <taxon>Pseudomonadota</taxon>
        <taxon>Alphaproteobacteria</taxon>
        <taxon>Sphingomonadales</taxon>
        <taxon>Sphingomonadaceae</taxon>
        <taxon>Hankyongella</taxon>
    </lineage>
</organism>
<dbReference type="SMART" id="SM00304">
    <property type="entry name" value="HAMP"/>
    <property type="match status" value="1"/>
</dbReference>
<feature type="coiled-coil region" evidence="4">
    <location>
        <begin position="393"/>
        <end position="446"/>
    </location>
</feature>
<dbReference type="InterPro" id="IPR004089">
    <property type="entry name" value="MCPsignal_dom"/>
</dbReference>
<dbReference type="Gene3D" id="1.10.8.500">
    <property type="entry name" value="HAMP domain in histidine kinase"/>
    <property type="match status" value="1"/>
</dbReference>
<accession>A0A4D7CA59</accession>
<dbReference type="CDD" id="cd06225">
    <property type="entry name" value="HAMP"/>
    <property type="match status" value="1"/>
</dbReference>
<dbReference type="PROSITE" id="PS51753">
    <property type="entry name" value="HBM"/>
    <property type="match status" value="1"/>
</dbReference>
<dbReference type="PROSITE" id="PS50885">
    <property type="entry name" value="HAMP"/>
    <property type="match status" value="1"/>
</dbReference>
<dbReference type="GO" id="GO:0006935">
    <property type="term" value="P:chemotaxis"/>
    <property type="evidence" value="ECO:0007669"/>
    <property type="project" value="InterPro"/>
</dbReference>
<reference evidence="10" key="1">
    <citation type="submission" date="2019-04" db="EMBL/GenBank/DDBJ databases">
        <title>Complete genome sequence of Sphingomonas sp. W1-2-3.</title>
        <authorList>
            <person name="Im W.T."/>
        </authorList>
    </citation>
    <scope>NUCLEOTIDE SEQUENCE [LARGE SCALE GENOMIC DNA]</scope>
    <source>
        <strain evidence="10">W1-2-3</strain>
    </source>
</reference>
<evidence type="ECO:0000313" key="10">
    <source>
        <dbReference type="Proteomes" id="UP000298714"/>
    </source>
</evidence>
<dbReference type="SMART" id="SM00283">
    <property type="entry name" value="MA"/>
    <property type="match status" value="1"/>
</dbReference>
<name>A0A4D7CA59_9SPHN</name>
<keyword evidence="1 3" id="KW-0807">Transducer</keyword>
<gene>
    <name evidence="9" type="ORF">E6W36_13090</name>
</gene>
<keyword evidence="5" id="KW-1133">Transmembrane helix</keyword>
<dbReference type="SUPFAM" id="SSF158472">
    <property type="entry name" value="HAMP domain-like"/>
    <property type="match status" value="1"/>
</dbReference>
<dbReference type="InterPro" id="IPR004090">
    <property type="entry name" value="Chemotax_Me-accpt_rcpt"/>
</dbReference>
<keyword evidence="4" id="KW-0175">Coiled coil</keyword>
<keyword evidence="5" id="KW-0812">Transmembrane</keyword>